<evidence type="ECO:0000313" key="2">
    <source>
        <dbReference type="Proteomes" id="UP001164746"/>
    </source>
</evidence>
<reference evidence="1" key="1">
    <citation type="submission" date="2022-11" db="EMBL/GenBank/DDBJ databases">
        <title>Centuries of genome instability and evolution in soft-shell clam transmissible cancer (bioRxiv).</title>
        <authorList>
            <person name="Hart S.F.M."/>
            <person name="Yonemitsu M.A."/>
            <person name="Giersch R.M."/>
            <person name="Beal B.F."/>
            <person name="Arriagada G."/>
            <person name="Davis B.W."/>
            <person name="Ostrander E.A."/>
            <person name="Goff S.P."/>
            <person name="Metzger M.J."/>
        </authorList>
    </citation>
    <scope>NUCLEOTIDE SEQUENCE</scope>
    <source>
        <strain evidence="1">MELC-2E11</strain>
        <tissue evidence="1">Siphon/mantle</tissue>
    </source>
</reference>
<organism evidence="1 2">
    <name type="scientific">Mya arenaria</name>
    <name type="common">Soft-shell clam</name>
    <dbReference type="NCBI Taxonomy" id="6604"/>
    <lineage>
        <taxon>Eukaryota</taxon>
        <taxon>Metazoa</taxon>
        <taxon>Spiralia</taxon>
        <taxon>Lophotrochozoa</taxon>
        <taxon>Mollusca</taxon>
        <taxon>Bivalvia</taxon>
        <taxon>Autobranchia</taxon>
        <taxon>Heteroconchia</taxon>
        <taxon>Euheterodonta</taxon>
        <taxon>Imparidentia</taxon>
        <taxon>Neoheterodontei</taxon>
        <taxon>Myida</taxon>
        <taxon>Myoidea</taxon>
        <taxon>Myidae</taxon>
        <taxon>Mya</taxon>
    </lineage>
</organism>
<name>A0ABY7DDE5_MYAAR</name>
<proteinExistence type="predicted"/>
<keyword evidence="2" id="KW-1185">Reference proteome</keyword>
<sequence>MVPGVVLDSCDAFSHVCRSRHACAENCRGMQIDKNVPFLNPEVGTVQGKCLDTRRHKHLANPLVTKKSLKREHGDPSFIVYALSPASPIPRRYRPVQAPGMLTSQLI</sequence>
<protein>
    <submittedName>
        <fullName evidence="1">Uncharacterized protein</fullName>
    </submittedName>
</protein>
<gene>
    <name evidence="1" type="ORF">MAR_028009</name>
</gene>
<dbReference type="Proteomes" id="UP001164746">
    <property type="component" value="Chromosome 2"/>
</dbReference>
<accession>A0ABY7DDE5</accession>
<evidence type="ECO:0000313" key="1">
    <source>
        <dbReference type="EMBL" id="WAQ95319.1"/>
    </source>
</evidence>
<dbReference type="EMBL" id="CP111013">
    <property type="protein sequence ID" value="WAQ95319.1"/>
    <property type="molecule type" value="Genomic_DNA"/>
</dbReference>